<dbReference type="EMBL" id="CP147251">
    <property type="protein sequence ID" value="WYJ77499.1"/>
    <property type="molecule type" value="Genomic_DNA"/>
</dbReference>
<keyword evidence="2" id="KW-1185">Reference proteome</keyword>
<protein>
    <submittedName>
        <fullName evidence="1">Uncharacterized protein</fullName>
    </submittedName>
</protein>
<dbReference type="RefSeq" id="WP_207940378.1">
    <property type="nucleotide sequence ID" value="NZ_CP147251.1"/>
</dbReference>
<sequence>MELQWINEQLDQLFSESRDYKQKAFLLGLKELIIEQQKRKEQLQSRLDGELWSPKGWQE</sequence>
<accession>A0ABZ2STQ6</accession>
<proteinExistence type="predicted"/>
<organism evidence="1 2">
    <name type="scientific">Candidatus Enterococcus lowellii</name>
    <dbReference type="NCBI Taxonomy" id="2230877"/>
    <lineage>
        <taxon>Bacteria</taxon>
        <taxon>Bacillati</taxon>
        <taxon>Bacillota</taxon>
        <taxon>Bacilli</taxon>
        <taxon>Lactobacillales</taxon>
        <taxon>Enterococcaceae</taxon>
        <taxon>Enterococcus</taxon>
    </lineage>
</organism>
<evidence type="ECO:0000313" key="1">
    <source>
        <dbReference type="EMBL" id="WYJ77499.1"/>
    </source>
</evidence>
<dbReference type="Proteomes" id="UP000664701">
    <property type="component" value="Chromosome"/>
</dbReference>
<gene>
    <name evidence="1" type="ORF">DOK78_002137</name>
</gene>
<reference evidence="1 2" key="1">
    <citation type="submission" date="2024-03" db="EMBL/GenBank/DDBJ databases">
        <title>The Genome Sequence of Enterococcus sp. DIV2402.</title>
        <authorList>
            <consortium name="The Broad Institute Genomics Platform"/>
            <consortium name="The Broad Institute Microbial Omics Core"/>
            <consortium name="The Broad Institute Genomic Center for Infectious Diseases"/>
            <person name="Earl A."/>
            <person name="Manson A."/>
            <person name="Gilmore M."/>
            <person name="Schwartman J."/>
            <person name="Shea T."/>
            <person name="Abouelleil A."/>
            <person name="Cao P."/>
            <person name="Chapman S."/>
            <person name="Cusick C."/>
            <person name="Young S."/>
            <person name="Neafsey D."/>
            <person name="Nusbaum C."/>
            <person name="Birren B."/>
        </authorList>
    </citation>
    <scope>NUCLEOTIDE SEQUENCE [LARGE SCALE GENOMIC DNA]</scope>
    <source>
        <strain evidence="1 2">DIV2402</strain>
    </source>
</reference>
<name>A0ABZ2STQ6_9ENTE</name>
<evidence type="ECO:0000313" key="2">
    <source>
        <dbReference type="Proteomes" id="UP000664701"/>
    </source>
</evidence>